<dbReference type="AlphaFoldDB" id="A0A4P2Q4Z5"/>
<sequence length="291" mass="31524">MLAGWMRTLSICTMSLNFAACAVADGDDVSAEELVDEATGAIINGNGLLLNALTPNALTPNALTPNALTPNALTPNSISPTAMTAITDPGTRGALSRELLRYIVSCALRPDQSFSFSWTDSAGTVHQEVYHGDLGFADWWVHHPLADDYQKEWVTACLASRTNWYGTAVMISSRGTHQKTGSTEAERSTYKFREGAFWGNLFTSTPWVRACYSDGWTRAVERGRECAVGHIETDPVTGDPIARPCGAITLVGPCEYWCVVDPSNDAVPSNHFRSCGVGSYNNYNVLTTFVP</sequence>
<evidence type="ECO:0000313" key="2">
    <source>
        <dbReference type="EMBL" id="AUX24455.1"/>
    </source>
</evidence>
<organism evidence="2 3">
    <name type="scientific">Sorangium cellulosum</name>
    <name type="common">Polyangium cellulosum</name>
    <dbReference type="NCBI Taxonomy" id="56"/>
    <lineage>
        <taxon>Bacteria</taxon>
        <taxon>Pseudomonadati</taxon>
        <taxon>Myxococcota</taxon>
        <taxon>Polyangia</taxon>
        <taxon>Polyangiales</taxon>
        <taxon>Polyangiaceae</taxon>
        <taxon>Sorangium</taxon>
    </lineage>
</organism>
<dbReference type="EMBL" id="CP012670">
    <property type="protein sequence ID" value="AUX24455.1"/>
    <property type="molecule type" value="Genomic_DNA"/>
</dbReference>
<evidence type="ECO:0000256" key="1">
    <source>
        <dbReference type="SAM" id="SignalP"/>
    </source>
</evidence>
<accession>A0A4P2Q4Z5</accession>
<reference evidence="2 3" key="1">
    <citation type="submission" date="2015-09" db="EMBL/GenBank/DDBJ databases">
        <title>Sorangium comparison.</title>
        <authorList>
            <person name="Zaburannyi N."/>
            <person name="Bunk B."/>
            <person name="Overmann J."/>
            <person name="Mueller R."/>
        </authorList>
    </citation>
    <scope>NUCLEOTIDE SEQUENCE [LARGE SCALE GENOMIC DNA]</scope>
    <source>
        <strain evidence="2 3">So ceGT47</strain>
    </source>
</reference>
<protein>
    <recommendedName>
        <fullName evidence="4">Secreted protein</fullName>
    </recommendedName>
</protein>
<proteinExistence type="predicted"/>
<feature type="chain" id="PRO_5020702710" description="Secreted protein" evidence="1">
    <location>
        <begin position="25"/>
        <end position="291"/>
    </location>
</feature>
<feature type="signal peptide" evidence="1">
    <location>
        <begin position="1"/>
        <end position="24"/>
    </location>
</feature>
<evidence type="ECO:0008006" key="4">
    <source>
        <dbReference type="Google" id="ProtNLM"/>
    </source>
</evidence>
<evidence type="ECO:0000313" key="3">
    <source>
        <dbReference type="Proteomes" id="UP000295781"/>
    </source>
</evidence>
<gene>
    <name evidence="2" type="ORF">SOCEGT47_049930</name>
</gene>
<keyword evidence="1" id="KW-0732">Signal</keyword>
<dbReference type="Proteomes" id="UP000295781">
    <property type="component" value="Chromosome"/>
</dbReference>
<name>A0A4P2Q4Z5_SORCE</name>